<evidence type="ECO:0000313" key="2">
    <source>
        <dbReference type="Proteomes" id="UP000238949"/>
    </source>
</evidence>
<evidence type="ECO:0000313" key="1">
    <source>
        <dbReference type="EMBL" id="PRO73296.1"/>
    </source>
</evidence>
<keyword evidence="2" id="KW-1185">Reference proteome</keyword>
<dbReference type="OrthoDB" id="6293158at2"/>
<dbReference type="RefSeq" id="WP_105934838.1">
    <property type="nucleotide sequence ID" value="NZ_PVNP01000126.1"/>
</dbReference>
<protein>
    <submittedName>
        <fullName evidence="1">Uncharacterized protein</fullName>
    </submittedName>
</protein>
<dbReference type="EMBL" id="PVNP01000126">
    <property type="protein sequence ID" value="PRO73296.1"/>
    <property type="molecule type" value="Genomic_DNA"/>
</dbReference>
<sequence>MNNKERKEFIFQAIEKRNFDSIHDARRELGGVIDSLEAVPFGSRNEIIRICEDLANGIIDSKESIARLKAFVGSVPD</sequence>
<dbReference type="AlphaFoldDB" id="A0A2S9V9Z9"/>
<gene>
    <name evidence="1" type="ORF">C6Y40_12245</name>
</gene>
<reference evidence="2" key="1">
    <citation type="journal article" date="2020" name="Int. J. Syst. Evol. Microbiol.">
        <title>Alteromonas alba sp. nov., a marine bacterium isolated from the seawater of the West Pacific Ocean.</title>
        <authorList>
            <person name="Sun C."/>
            <person name="Wu Y.-H."/>
            <person name="Xamxidin M."/>
            <person name="Cheng H."/>
            <person name="Xu X.-W."/>
        </authorList>
    </citation>
    <scope>NUCLEOTIDE SEQUENCE [LARGE SCALE GENOMIC DNA]</scope>
    <source>
        <strain evidence="2">190</strain>
    </source>
</reference>
<proteinExistence type="predicted"/>
<accession>A0A2S9V9Z9</accession>
<dbReference type="Proteomes" id="UP000238949">
    <property type="component" value="Unassembled WGS sequence"/>
</dbReference>
<comment type="caution">
    <text evidence="1">The sequence shown here is derived from an EMBL/GenBank/DDBJ whole genome shotgun (WGS) entry which is preliminary data.</text>
</comment>
<organism evidence="1 2">
    <name type="scientific">Alteromonas alba</name>
    <dbReference type="NCBI Taxonomy" id="2079529"/>
    <lineage>
        <taxon>Bacteria</taxon>
        <taxon>Pseudomonadati</taxon>
        <taxon>Pseudomonadota</taxon>
        <taxon>Gammaproteobacteria</taxon>
        <taxon>Alteromonadales</taxon>
        <taxon>Alteromonadaceae</taxon>
        <taxon>Alteromonas/Salinimonas group</taxon>
        <taxon>Alteromonas</taxon>
    </lineage>
</organism>
<name>A0A2S9V9Z9_9ALTE</name>